<dbReference type="Proteomes" id="UP001612928">
    <property type="component" value="Unassembled WGS sequence"/>
</dbReference>
<dbReference type="InterPro" id="IPR029510">
    <property type="entry name" value="Ald_DH_CS_GLU"/>
</dbReference>
<dbReference type="InterPro" id="IPR016163">
    <property type="entry name" value="Ald_DH_C"/>
</dbReference>
<evidence type="ECO:0000313" key="5">
    <source>
        <dbReference type="EMBL" id="MFI7444951.1"/>
    </source>
</evidence>
<evidence type="ECO:0000259" key="4">
    <source>
        <dbReference type="Pfam" id="PF00171"/>
    </source>
</evidence>
<accession>A0ABW8ADX3</accession>
<dbReference type="Gene3D" id="3.40.309.10">
    <property type="entry name" value="Aldehyde Dehydrogenase, Chain A, domain 2"/>
    <property type="match status" value="1"/>
</dbReference>
<evidence type="ECO:0000313" key="6">
    <source>
        <dbReference type="Proteomes" id="UP001612928"/>
    </source>
</evidence>
<evidence type="ECO:0000256" key="1">
    <source>
        <dbReference type="ARBA" id="ARBA00023002"/>
    </source>
</evidence>
<gene>
    <name evidence="5" type="ORF">ACIBP5_33695</name>
</gene>
<keyword evidence="1 3" id="KW-0560">Oxidoreductase</keyword>
<sequence>MSLDDVRVRQDAARRALADHLPDGIGVCAGEEVLPGAGAMIELVDPACGEVAALWRDPGAEGARTAVGLAAAAFGAWTALGPAGRAQVLRTAAQLVEANAGELALLETSTTGKPLRDSTAEVRAIVQMCWYYAGWAERINGETLGVSADFHAYTLRQPFGVVTAVTPWNAPLLTAAANALPPLAAGNTVVIKPSEFTPASTIRLARLMREAGAPLGTLVAAPGLGPTTGATLTTDERVGKVIFIGSVETGRDVAAAAARAGIPSVLELGGKSANVVFADADLDAAAAGALAAVFSSAGQSCQAGSRLLVQREAGEALFERMLAGIGRLRVGDPLDPATEIGPIMHRAQYDRVGRLLEKGLEQGARCLNDTKPPARLAEGPLRGGNWMMPVMLGDVSTDNPLEHTEIFGPVLCTATFTDEAEALARANGTRFGLVGAVWTRDAARAHRFAAATQAGTFYINCYKVGHPSAPFGGFKASGWGRASGRGVIEEFTQSQAVWLPTRSLPATFPSLNGPGGSTDGRP</sequence>
<keyword evidence="6" id="KW-1185">Reference proteome</keyword>
<dbReference type="InterPro" id="IPR016161">
    <property type="entry name" value="Ald_DH/histidinol_DH"/>
</dbReference>
<evidence type="ECO:0000256" key="2">
    <source>
        <dbReference type="PROSITE-ProRule" id="PRU10007"/>
    </source>
</evidence>
<comment type="caution">
    <text evidence="5">The sequence shown here is derived from an EMBL/GenBank/DDBJ whole genome shotgun (WGS) entry which is preliminary data.</text>
</comment>
<protein>
    <submittedName>
        <fullName evidence="5">Aldehyde dehydrogenase family protein</fullName>
    </submittedName>
</protein>
<dbReference type="PROSITE" id="PS00687">
    <property type="entry name" value="ALDEHYDE_DEHYDR_GLU"/>
    <property type="match status" value="1"/>
</dbReference>
<comment type="similarity">
    <text evidence="3">Belongs to the aldehyde dehydrogenase family.</text>
</comment>
<feature type="domain" description="Aldehyde dehydrogenase" evidence="4">
    <location>
        <begin position="39"/>
        <end position="497"/>
    </location>
</feature>
<dbReference type="PANTHER" id="PTHR11699">
    <property type="entry name" value="ALDEHYDE DEHYDROGENASE-RELATED"/>
    <property type="match status" value="1"/>
</dbReference>
<dbReference type="InterPro" id="IPR015590">
    <property type="entry name" value="Aldehyde_DH_dom"/>
</dbReference>
<organism evidence="5 6">
    <name type="scientific">Nonomuraea indica</name>
    <dbReference type="NCBI Taxonomy" id="1581193"/>
    <lineage>
        <taxon>Bacteria</taxon>
        <taxon>Bacillati</taxon>
        <taxon>Actinomycetota</taxon>
        <taxon>Actinomycetes</taxon>
        <taxon>Streptosporangiales</taxon>
        <taxon>Streptosporangiaceae</taxon>
        <taxon>Nonomuraea</taxon>
    </lineage>
</organism>
<dbReference type="EMBL" id="JBITMB010000010">
    <property type="protein sequence ID" value="MFI7444951.1"/>
    <property type="molecule type" value="Genomic_DNA"/>
</dbReference>
<proteinExistence type="inferred from homology"/>
<reference evidence="5 6" key="1">
    <citation type="submission" date="2024-10" db="EMBL/GenBank/DDBJ databases">
        <title>The Natural Products Discovery Center: Release of the First 8490 Sequenced Strains for Exploring Actinobacteria Biosynthetic Diversity.</title>
        <authorList>
            <person name="Kalkreuter E."/>
            <person name="Kautsar S.A."/>
            <person name="Yang D."/>
            <person name="Bader C.D."/>
            <person name="Teijaro C.N."/>
            <person name="Fluegel L."/>
            <person name="Davis C.M."/>
            <person name="Simpson J.R."/>
            <person name="Lauterbach L."/>
            <person name="Steele A.D."/>
            <person name="Gui C."/>
            <person name="Meng S."/>
            <person name="Li G."/>
            <person name="Viehrig K."/>
            <person name="Ye F."/>
            <person name="Su P."/>
            <person name="Kiefer A.F."/>
            <person name="Nichols A."/>
            <person name="Cepeda A.J."/>
            <person name="Yan W."/>
            <person name="Fan B."/>
            <person name="Jiang Y."/>
            <person name="Adhikari A."/>
            <person name="Zheng C.-J."/>
            <person name="Schuster L."/>
            <person name="Cowan T.M."/>
            <person name="Smanski M.J."/>
            <person name="Chevrette M.G."/>
            <person name="De Carvalho L.P.S."/>
            <person name="Shen B."/>
        </authorList>
    </citation>
    <scope>NUCLEOTIDE SEQUENCE [LARGE SCALE GENOMIC DNA]</scope>
    <source>
        <strain evidence="5 6">NPDC049503</strain>
    </source>
</reference>
<dbReference type="Gene3D" id="3.40.605.10">
    <property type="entry name" value="Aldehyde Dehydrogenase, Chain A, domain 1"/>
    <property type="match status" value="1"/>
</dbReference>
<dbReference type="InterPro" id="IPR016162">
    <property type="entry name" value="Ald_DH_N"/>
</dbReference>
<dbReference type="SUPFAM" id="SSF53720">
    <property type="entry name" value="ALDH-like"/>
    <property type="match status" value="1"/>
</dbReference>
<dbReference type="RefSeq" id="WP_397025302.1">
    <property type="nucleotide sequence ID" value="NZ_JBITMB010000010.1"/>
</dbReference>
<evidence type="ECO:0000256" key="3">
    <source>
        <dbReference type="RuleBase" id="RU003345"/>
    </source>
</evidence>
<dbReference type="Pfam" id="PF00171">
    <property type="entry name" value="Aldedh"/>
    <property type="match status" value="1"/>
</dbReference>
<name>A0ABW8ADX3_9ACTN</name>
<feature type="active site" evidence="2">
    <location>
        <position position="267"/>
    </location>
</feature>